<proteinExistence type="inferred from homology"/>
<accession>A0AAU8J0R6</accession>
<dbReference type="Pfam" id="PF06013">
    <property type="entry name" value="WXG100"/>
    <property type="match status" value="1"/>
</dbReference>
<dbReference type="Gene3D" id="1.10.287.1060">
    <property type="entry name" value="ESAT-6-like"/>
    <property type="match status" value="1"/>
</dbReference>
<organism evidence="3">
    <name type="scientific">Streptomyces tabacisoli</name>
    <dbReference type="NCBI Taxonomy" id="3156398"/>
    <lineage>
        <taxon>Bacteria</taxon>
        <taxon>Bacillati</taxon>
        <taxon>Actinomycetota</taxon>
        <taxon>Actinomycetes</taxon>
        <taxon>Kitasatosporales</taxon>
        <taxon>Streptomycetaceae</taxon>
        <taxon>Streptomyces</taxon>
    </lineage>
</organism>
<dbReference type="EMBL" id="CP159534">
    <property type="protein sequence ID" value="XCJ73608.1"/>
    <property type="molecule type" value="Genomic_DNA"/>
</dbReference>
<dbReference type="SUPFAM" id="SSF140453">
    <property type="entry name" value="EsxAB dimer-like"/>
    <property type="match status" value="1"/>
</dbReference>
<name>A0AAU8J0R6_9ACTN</name>
<comment type="similarity">
    <text evidence="1">Belongs to the WXG100 family.</text>
</comment>
<evidence type="ECO:0000256" key="2">
    <source>
        <dbReference type="SAM" id="MobiDB-lite"/>
    </source>
</evidence>
<sequence>MAGQFNVTHEEMVAFSGRISQVNESIQGEIQRLQTVVDSITGGWKGAAATAYNNLQNQVNEDATALNRVLNEIKEAIDATAGNYQSSEEEQTASIGHISSGAEASPFG</sequence>
<gene>
    <name evidence="3" type="ORF">ABII15_28230</name>
</gene>
<reference evidence="3" key="1">
    <citation type="submission" date="2024-06" db="EMBL/GenBank/DDBJ databases">
        <title>Streptomyces sp. strain HUAS MG91 genome sequences.</title>
        <authorList>
            <person name="Mo P."/>
        </authorList>
    </citation>
    <scope>NUCLEOTIDE SEQUENCE</scope>
    <source>
        <strain evidence="3">HUAS MG91</strain>
    </source>
</reference>
<evidence type="ECO:0000256" key="1">
    <source>
        <dbReference type="RuleBase" id="RU362001"/>
    </source>
</evidence>
<dbReference type="NCBIfam" id="TIGR03930">
    <property type="entry name" value="WXG100_ESAT6"/>
    <property type="match status" value="1"/>
</dbReference>
<evidence type="ECO:0000313" key="3">
    <source>
        <dbReference type="EMBL" id="XCJ73608.1"/>
    </source>
</evidence>
<dbReference type="RefSeq" id="WP_353945068.1">
    <property type="nucleotide sequence ID" value="NZ_CP159534.1"/>
</dbReference>
<dbReference type="InterPro" id="IPR036689">
    <property type="entry name" value="ESAT-6-like_sf"/>
</dbReference>
<feature type="region of interest" description="Disordered" evidence="2">
    <location>
        <begin position="82"/>
        <end position="108"/>
    </location>
</feature>
<dbReference type="KEGG" id="stac:ABII15_28230"/>
<dbReference type="AlphaFoldDB" id="A0AAU8J0R6"/>
<dbReference type="InterPro" id="IPR010310">
    <property type="entry name" value="T7SS_ESAT-6-like"/>
</dbReference>
<protein>
    <recommendedName>
        <fullName evidence="1">ESAT-6-like protein</fullName>
    </recommendedName>
</protein>